<dbReference type="Gene3D" id="3.60.110.10">
    <property type="entry name" value="Carbon-nitrogen hydrolase"/>
    <property type="match status" value="1"/>
</dbReference>
<dbReference type="InterPro" id="IPR044149">
    <property type="entry name" value="Nitrilases_CHs"/>
</dbReference>
<dbReference type="EMBL" id="AY487452">
    <property type="protein sequence ID" value="AAR97399.1"/>
    <property type="molecule type" value="Genomic_DNA"/>
</dbReference>
<protein>
    <submittedName>
        <fullName evidence="3">Nitrilase</fullName>
        <ecNumber evidence="3">3.5.5.7</ecNumber>
    </submittedName>
</protein>
<dbReference type="SUPFAM" id="SSF56317">
    <property type="entry name" value="Carbon-nitrogen hydrolase"/>
    <property type="match status" value="1"/>
</dbReference>
<dbReference type="EC" id="3.5.5.7" evidence="3"/>
<dbReference type="AlphaFoldDB" id="Q6RWQ0"/>
<dbReference type="PANTHER" id="PTHR46044:SF1">
    <property type="entry name" value="CN HYDROLASE DOMAIN-CONTAINING PROTEIN"/>
    <property type="match status" value="1"/>
</dbReference>
<dbReference type="InterPro" id="IPR003010">
    <property type="entry name" value="C-N_Hydrolase"/>
</dbReference>
<reference evidence="3" key="1">
    <citation type="journal article" date="2004" name="Appl. Environ. Microbiol.">
        <title>Exploring nitrilase sequence space for enantioselective catalysis.</title>
        <authorList>
            <person name="Robertson D.E."/>
            <person name="Chaplin J.A."/>
            <person name="DeSantis G."/>
            <person name="Podar M."/>
            <person name="Madden M."/>
            <person name="Chi E."/>
            <person name="Richardson T."/>
            <person name="Milan A."/>
            <person name="Miller M."/>
            <person name="Weiner D.P."/>
            <person name="Wong K."/>
            <person name="McQuaid J."/>
            <person name="Farwell B."/>
            <person name="Preston L.A."/>
            <person name="Tan X."/>
            <person name="Snead M.A."/>
            <person name="Keller M."/>
            <person name="Mathur E."/>
            <person name="Kretz P.L."/>
            <person name="Burk M.J."/>
            <person name="Short J.M."/>
        </authorList>
    </citation>
    <scope>NUCLEOTIDE SEQUENCE</scope>
</reference>
<keyword evidence="3" id="KW-0378">Hydrolase</keyword>
<dbReference type="CDD" id="cd07564">
    <property type="entry name" value="nitrilases_CHs"/>
    <property type="match status" value="1"/>
</dbReference>
<dbReference type="Pfam" id="PF00795">
    <property type="entry name" value="CN_hydrolase"/>
    <property type="match status" value="1"/>
</dbReference>
<feature type="domain" description="CN hydrolase" evidence="2">
    <location>
        <begin position="8"/>
        <end position="279"/>
    </location>
</feature>
<proteinExistence type="inferred from homology"/>
<dbReference type="GO" id="GO:0018762">
    <property type="term" value="F:aliphatic nitrilase activity"/>
    <property type="evidence" value="ECO:0007669"/>
    <property type="project" value="UniProtKB-EC"/>
</dbReference>
<gene>
    <name evidence="3" type="ORF">BD5356</name>
</gene>
<comment type="similarity">
    <text evidence="1">Belongs to the carbon-nitrogen hydrolase superfamily. Nitrilase family.</text>
</comment>
<dbReference type="InterPro" id="IPR000132">
    <property type="entry name" value="Nitrilase/CN_hydratase_CS"/>
</dbReference>
<evidence type="ECO:0000256" key="1">
    <source>
        <dbReference type="ARBA" id="ARBA00008129"/>
    </source>
</evidence>
<dbReference type="PANTHER" id="PTHR46044">
    <property type="entry name" value="NITRILASE"/>
    <property type="match status" value="1"/>
</dbReference>
<evidence type="ECO:0000259" key="2">
    <source>
        <dbReference type="PROSITE" id="PS50263"/>
    </source>
</evidence>
<dbReference type="PROSITE" id="PS00921">
    <property type="entry name" value="NITRIL_CHT_2"/>
    <property type="match status" value="1"/>
</dbReference>
<dbReference type="PROSITE" id="PS50263">
    <property type="entry name" value="CN_HYDROLASE"/>
    <property type="match status" value="1"/>
</dbReference>
<organism evidence="3">
    <name type="scientific">uncultured organism</name>
    <dbReference type="NCBI Taxonomy" id="155900"/>
    <lineage>
        <taxon>unclassified sequences</taxon>
        <taxon>environmental samples</taxon>
    </lineage>
</organism>
<dbReference type="InterPro" id="IPR036526">
    <property type="entry name" value="C-N_Hydrolase_sf"/>
</dbReference>
<sequence>MQDRVPIVRAAAIQAEPIVLDCDATVEKACRLIGEAAENGANLIVFPEAFIPVYPNAAIWGRGLATFGGQRQKYVWTRLWNNSVEIPGPATDRLAKAAHEARATVVMGLNERAVDNNTLYNTLLFIGPDGRLLGKHRKLMPTNHERMIWGMGDGSTLRVFDTPCGKVGGLICWENYMPLARYALYGQGEQIHVAPTAHDGEITLVNARNTAYEGRLFVISVCMILRKSSFPHDFELGEELAEADDFIKSGGSAIVGPDGEVLAGPLWNEENILYADLDLNRIVDERRVFDVTGHYSRPDVLRLHFNASPQKTIERYEQPLDPSEG</sequence>
<evidence type="ECO:0000313" key="3">
    <source>
        <dbReference type="EMBL" id="AAR97399.1"/>
    </source>
</evidence>
<accession>Q6RWQ0</accession>
<name>Q6RWQ0_9ZZZZ</name>